<feature type="binding site" evidence="9">
    <location>
        <position position="157"/>
    </location>
    <ligand>
        <name>[4Fe-4S] cluster</name>
        <dbReference type="ChEBI" id="CHEBI:49883"/>
        <label>2</label>
        <note>4Fe-4S-S-AdoMet</note>
    </ligand>
</feature>
<dbReference type="Gene3D" id="2.40.50.140">
    <property type="entry name" value="Nucleic acid-binding proteins"/>
    <property type="match status" value="1"/>
</dbReference>
<dbReference type="InterPro" id="IPR023404">
    <property type="entry name" value="rSAM_horseshoe"/>
</dbReference>
<comment type="function">
    <text evidence="9">Catalyzes the methylthiolation of an aspartic acid residue of ribosomal protein uS12.</text>
</comment>
<evidence type="ECO:0000256" key="9">
    <source>
        <dbReference type="HAMAP-Rule" id="MF_01865"/>
    </source>
</evidence>
<dbReference type="InterPro" id="IPR013848">
    <property type="entry name" value="Methylthiotransferase_N"/>
</dbReference>
<dbReference type="SFLD" id="SFLDS00029">
    <property type="entry name" value="Radical_SAM"/>
    <property type="match status" value="1"/>
</dbReference>
<dbReference type="FunFam" id="3.80.30.20:FF:000001">
    <property type="entry name" value="tRNA-2-methylthio-N(6)-dimethylallyladenosine synthase 2"/>
    <property type="match status" value="1"/>
</dbReference>
<protein>
    <recommendedName>
        <fullName evidence="9">Ribosomal protein uS12 methylthiotransferase RimO</fullName>
        <shortName evidence="9">uS12 MTTase</shortName>
        <shortName evidence="9">uS12 methylthiotransferase</shortName>
        <ecNumber evidence="9">2.8.4.4</ecNumber>
    </recommendedName>
    <alternativeName>
        <fullName evidence="9">Ribosomal protein uS12 (aspartate-C(3))-methylthiotransferase</fullName>
    </alternativeName>
    <alternativeName>
        <fullName evidence="9">Ribosome maturation factor RimO</fullName>
    </alternativeName>
</protein>
<feature type="domain" description="Radical SAM core" evidence="12">
    <location>
        <begin position="136"/>
        <end position="364"/>
    </location>
</feature>
<keyword evidence="2 9" id="KW-0004">4Fe-4S</keyword>
<dbReference type="Pfam" id="PF00919">
    <property type="entry name" value="UPF0004"/>
    <property type="match status" value="1"/>
</dbReference>
<feature type="binding site" evidence="9">
    <location>
        <position position="150"/>
    </location>
    <ligand>
        <name>[4Fe-4S] cluster</name>
        <dbReference type="ChEBI" id="CHEBI:49883"/>
        <label>2</label>
        <note>4Fe-4S-S-AdoMet</note>
    </ligand>
</feature>
<feature type="domain" description="TRAM" evidence="10">
    <location>
        <begin position="367"/>
        <end position="432"/>
    </location>
</feature>
<feature type="binding site" evidence="9">
    <location>
        <position position="154"/>
    </location>
    <ligand>
        <name>[4Fe-4S] cluster</name>
        <dbReference type="ChEBI" id="CHEBI:49883"/>
        <label>2</label>
        <note>4Fe-4S-S-AdoMet</note>
    </ligand>
</feature>
<feature type="binding site" evidence="9">
    <location>
        <position position="79"/>
    </location>
    <ligand>
        <name>[4Fe-4S] cluster</name>
        <dbReference type="ChEBI" id="CHEBI:49883"/>
        <label>1</label>
    </ligand>
</feature>
<sequence length="432" mass="49644">MQKVYFLSLGCPKNLVDSEILSALLYEAGFEIVENPEEAEIFLISTCAFIKPAIEESIEAILELAQKKQPGKKLIVIGCLVERYREKLISLFPEVDAWFGLKSLATLPKWLKQPFLPHLLLGGSGWQQEHYLKRLPSNPFTAYVKIAEGCSNHCTFCTIPVIRGRLKSRPIEDVYEEVELLVAQGIKEVILVAQETTAYGIDIYGKPCLSELIQQLEKTGVTWLRVLYTHPKHIPPLIEVFSTCQHLTPYLDIPIQHIDTKVLKAMRRGITEKEIRQILVRFREELPEVKLRTTVMVGFPNETQVAFKKLLSFLKEIEFDHLGVFKYSAEEGTQAFKWEDKVPEEMKEQRYQEVMEIQKQIVREKHRNYIGKEQPVFIEKLEEDCVGMGRTPWQAPEIDGQVYITKGSFSLGEIKKVKIVDADDYDLIGVMD</sequence>
<dbReference type="SFLD" id="SFLDG01061">
    <property type="entry name" value="methylthiotransferase"/>
    <property type="match status" value="1"/>
</dbReference>
<proteinExistence type="inferred from homology"/>
<dbReference type="GO" id="GO:0005829">
    <property type="term" value="C:cytosol"/>
    <property type="evidence" value="ECO:0007669"/>
    <property type="project" value="TreeGrafter"/>
</dbReference>
<keyword evidence="3 9" id="KW-0963">Cytoplasm</keyword>
<organism evidence="13">
    <name type="scientific">Desulfofervidus auxilii</name>
    <dbReference type="NCBI Taxonomy" id="1621989"/>
    <lineage>
        <taxon>Bacteria</taxon>
        <taxon>Pseudomonadati</taxon>
        <taxon>Thermodesulfobacteriota</taxon>
        <taxon>Candidatus Desulfofervidia</taxon>
        <taxon>Candidatus Desulfofervidales</taxon>
        <taxon>Candidatus Desulfofervidaceae</taxon>
        <taxon>Candidatus Desulfofervidus</taxon>
    </lineage>
</organism>
<keyword evidence="6 9" id="KW-0479">Metal-binding</keyword>
<evidence type="ECO:0000259" key="10">
    <source>
        <dbReference type="PROSITE" id="PS50926"/>
    </source>
</evidence>
<gene>
    <name evidence="9 13" type="primary">rimO</name>
    <name evidence="13" type="ORF">ENI35_02225</name>
</gene>
<dbReference type="Gene3D" id="3.80.30.20">
    <property type="entry name" value="tm_1862 like domain"/>
    <property type="match status" value="1"/>
</dbReference>
<feature type="domain" description="MTTase N-terminal" evidence="11">
    <location>
        <begin position="2"/>
        <end position="116"/>
    </location>
</feature>
<dbReference type="GO" id="GO:0035599">
    <property type="term" value="F:aspartic acid methylthiotransferase activity"/>
    <property type="evidence" value="ECO:0007669"/>
    <property type="project" value="TreeGrafter"/>
</dbReference>
<dbReference type="EC" id="2.8.4.4" evidence="9"/>
<comment type="similarity">
    <text evidence="9">Belongs to the methylthiotransferase family. RimO subfamily.</text>
</comment>
<dbReference type="Gene3D" id="3.40.50.12160">
    <property type="entry name" value="Methylthiotransferase, N-terminal domain"/>
    <property type="match status" value="1"/>
</dbReference>
<evidence type="ECO:0000256" key="5">
    <source>
        <dbReference type="ARBA" id="ARBA00022691"/>
    </source>
</evidence>
<dbReference type="GO" id="GO:0051539">
    <property type="term" value="F:4 iron, 4 sulfur cluster binding"/>
    <property type="evidence" value="ECO:0007669"/>
    <property type="project" value="UniProtKB-UniRule"/>
</dbReference>
<evidence type="ECO:0000256" key="1">
    <source>
        <dbReference type="ARBA" id="ARBA00003234"/>
    </source>
</evidence>
<comment type="function">
    <text evidence="1">Catalyzes the methylthiolation of N6-(dimethylallyl)adenosine (i(6)A), leading to the formation of 2-methylthio-N6-(dimethylallyl)adenosine (ms(2)i(6)A) at position 37 in tRNAs that read codons beginning with uridine.</text>
</comment>
<evidence type="ECO:0000256" key="3">
    <source>
        <dbReference type="ARBA" id="ARBA00022490"/>
    </source>
</evidence>
<keyword evidence="5 9" id="KW-0949">S-adenosyl-L-methionine</keyword>
<evidence type="ECO:0000256" key="7">
    <source>
        <dbReference type="ARBA" id="ARBA00023004"/>
    </source>
</evidence>
<evidence type="ECO:0000256" key="6">
    <source>
        <dbReference type="ARBA" id="ARBA00022723"/>
    </source>
</evidence>
<dbReference type="InterPro" id="IPR012340">
    <property type="entry name" value="NA-bd_OB-fold"/>
</dbReference>
<dbReference type="SFLD" id="SFLDG01082">
    <property type="entry name" value="B12-binding_domain_containing"/>
    <property type="match status" value="1"/>
</dbReference>
<keyword evidence="7 9" id="KW-0408">Iron</keyword>
<dbReference type="FunFam" id="3.40.50.12160:FF:000003">
    <property type="entry name" value="CDK5 regulatory subunit-associated protein 1"/>
    <property type="match status" value="1"/>
</dbReference>
<dbReference type="NCBIfam" id="TIGR00089">
    <property type="entry name" value="MiaB/RimO family radical SAM methylthiotransferase"/>
    <property type="match status" value="1"/>
</dbReference>
<comment type="subcellular location">
    <subcellularLocation>
        <location evidence="9">Cytoplasm</location>
    </subcellularLocation>
</comment>
<dbReference type="Pfam" id="PF04055">
    <property type="entry name" value="Radical_SAM"/>
    <property type="match status" value="1"/>
</dbReference>
<feature type="binding site" evidence="9">
    <location>
        <position position="47"/>
    </location>
    <ligand>
        <name>[4Fe-4S] cluster</name>
        <dbReference type="ChEBI" id="CHEBI:49883"/>
        <label>1</label>
    </ligand>
</feature>
<dbReference type="GO" id="GO:0005840">
    <property type="term" value="C:ribosome"/>
    <property type="evidence" value="ECO:0007669"/>
    <property type="project" value="UniProtKB-KW"/>
</dbReference>
<dbReference type="PANTHER" id="PTHR43837:SF1">
    <property type="entry name" value="RIBOSOMAL PROTEIN US12 METHYLTHIOTRANSFERASE RIMO"/>
    <property type="match status" value="1"/>
</dbReference>
<evidence type="ECO:0000256" key="2">
    <source>
        <dbReference type="ARBA" id="ARBA00022485"/>
    </source>
</evidence>
<keyword evidence="13" id="KW-0689">Ribosomal protein</keyword>
<accession>A0A7C1VN82</accession>
<dbReference type="PROSITE" id="PS01278">
    <property type="entry name" value="MTTASE_RADICAL"/>
    <property type="match status" value="1"/>
</dbReference>
<evidence type="ECO:0000259" key="11">
    <source>
        <dbReference type="PROSITE" id="PS51449"/>
    </source>
</evidence>
<evidence type="ECO:0000256" key="8">
    <source>
        <dbReference type="ARBA" id="ARBA00023014"/>
    </source>
</evidence>
<dbReference type="InterPro" id="IPR005840">
    <property type="entry name" value="Ribosomal_uS12_MeSTrfase_RimO"/>
</dbReference>
<dbReference type="GO" id="GO:0006400">
    <property type="term" value="P:tRNA modification"/>
    <property type="evidence" value="ECO:0007669"/>
    <property type="project" value="InterPro"/>
</dbReference>
<dbReference type="CDD" id="cd01335">
    <property type="entry name" value="Radical_SAM"/>
    <property type="match status" value="1"/>
</dbReference>
<dbReference type="SMART" id="SM00729">
    <property type="entry name" value="Elp3"/>
    <property type="match status" value="1"/>
</dbReference>
<dbReference type="NCBIfam" id="TIGR01125">
    <property type="entry name" value="30S ribosomal protein S12 methylthiotransferase RimO"/>
    <property type="match status" value="1"/>
</dbReference>
<dbReference type="GO" id="GO:0103039">
    <property type="term" value="F:protein methylthiotransferase activity"/>
    <property type="evidence" value="ECO:0007669"/>
    <property type="project" value="UniProtKB-EC"/>
</dbReference>
<comment type="cofactor">
    <cofactor evidence="9">
        <name>[4Fe-4S] cluster</name>
        <dbReference type="ChEBI" id="CHEBI:49883"/>
    </cofactor>
    <text evidence="9">Binds 2 [4Fe-4S] clusters. One cluster is coordinated with 3 cysteines and an exchangeable S-adenosyl-L-methionine.</text>
</comment>
<dbReference type="AlphaFoldDB" id="A0A7C1VN82"/>
<evidence type="ECO:0000256" key="4">
    <source>
        <dbReference type="ARBA" id="ARBA00022679"/>
    </source>
</evidence>
<dbReference type="PROSITE" id="PS50926">
    <property type="entry name" value="TRAM"/>
    <property type="match status" value="1"/>
</dbReference>
<dbReference type="InterPro" id="IPR038135">
    <property type="entry name" value="Methylthiotransferase_N_sf"/>
</dbReference>
<dbReference type="InterPro" id="IPR020612">
    <property type="entry name" value="Methylthiotransferase_CS"/>
</dbReference>
<dbReference type="InterPro" id="IPR007197">
    <property type="entry name" value="rSAM"/>
</dbReference>
<dbReference type="SUPFAM" id="SSF102114">
    <property type="entry name" value="Radical SAM enzymes"/>
    <property type="match status" value="1"/>
</dbReference>
<dbReference type="InterPro" id="IPR002792">
    <property type="entry name" value="TRAM_dom"/>
</dbReference>
<dbReference type="GO" id="GO:0046872">
    <property type="term" value="F:metal ion binding"/>
    <property type="evidence" value="ECO:0007669"/>
    <property type="project" value="UniProtKB-KW"/>
</dbReference>
<dbReference type="InterPro" id="IPR005839">
    <property type="entry name" value="Methylthiotransferase"/>
</dbReference>
<dbReference type="PANTHER" id="PTHR43837">
    <property type="entry name" value="RIBOSOMAL PROTEIN S12 METHYLTHIOTRANSFERASE RIMO"/>
    <property type="match status" value="1"/>
</dbReference>
<feature type="binding site" evidence="9">
    <location>
        <position position="11"/>
    </location>
    <ligand>
        <name>[4Fe-4S] cluster</name>
        <dbReference type="ChEBI" id="CHEBI:49883"/>
        <label>1</label>
    </ligand>
</feature>
<comment type="catalytic activity">
    <reaction evidence="9">
        <text>L-aspartate(89)-[ribosomal protein uS12]-hydrogen + (sulfur carrier)-SH + AH2 + 2 S-adenosyl-L-methionine = 3-methylsulfanyl-L-aspartate(89)-[ribosomal protein uS12]-hydrogen + (sulfur carrier)-H + 5'-deoxyadenosine + L-methionine + A + S-adenosyl-L-homocysteine + 2 H(+)</text>
        <dbReference type="Rhea" id="RHEA:37087"/>
        <dbReference type="Rhea" id="RHEA-COMP:10460"/>
        <dbReference type="Rhea" id="RHEA-COMP:10461"/>
        <dbReference type="Rhea" id="RHEA-COMP:14737"/>
        <dbReference type="Rhea" id="RHEA-COMP:14739"/>
        <dbReference type="ChEBI" id="CHEBI:13193"/>
        <dbReference type="ChEBI" id="CHEBI:15378"/>
        <dbReference type="ChEBI" id="CHEBI:17319"/>
        <dbReference type="ChEBI" id="CHEBI:17499"/>
        <dbReference type="ChEBI" id="CHEBI:29917"/>
        <dbReference type="ChEBI" id="CHEBI:29961"/>
        <dbReference type="ChEBI" id="CHEBI:57844"/>
        <dbReference type="ChEBI" id="CHEBI:57856"/>
        <dbReference type="ChEBI" id="CHEBI:59789"/>
        <dbReference type="ChEBI" id="CHEBI:64428"/>
        <dbReference type="ChEBI" id="CHEBI:73599"/>
        <dbReference type="EC" id="2.8.4.4"/>
    </reaction>
</comment>
<dbReference type="SFLD" id="SFLDF00274">
    <property type="entry name" value="ribosomal_protein_S12_methylth"/>
    <property type="match status" value="1"/>
</dbReference>
<dbReference type="HAMAP" id="MF_01865">
    <property type="entry name" value="MTTase_RimO"/>
    <property type="match status" value="1"/>
</dbReference>
<name>A0A7C1VN82_DESA2</name>
<evidence type="ECO:0000259" key="12">
    <source>
        <dbReference type="PROSITE" id="PS51918"/>
    </source>
</evidence>
<dbReference type="InterPro" id="IPR058240">
    <property type="entry name" value="rSAM_sf"/>
</dbReference>
<dbReference type="Proteomes" id="UP000885738">
    <property type="component" value="Unassembled WGS sequence"/>
</dbReference>
<evidence type="ECO:0000313" key="13">
    <source>
        <dbReference type="EMBL" id="HEC67622.1"/>
    </source>
</evidence>
<reference evidence="13" key="1">
    <citation type="journal article" date="2020" name="mSystems">
        <title>Genome- and Community-Level Interaction Insights into Carbon Utilization and Element Cycling Functions of Hydrothermarchaeota in Hydrothermal Sediment.</title>
        <authorList>
            <person name="Zhou Z."/>
            <person name="Liu Y."/>
            <person name="Xu W."/>
            <person name="Pan J."/>
            <person name="Luo Z.H."/>
            <person name="Li M."/>
        </authorList>
    </citation>
    <scope>NUCLEOTIDE SEQUENCE [LARGE SCALE GENOMIC DNA]</scope>
    <source>
        <strain evidence="13">HyVt-389</strain>
    </source>
</reference>
<dbReference type="Pfam" id="PF18693">
    <property type="entry name" value="TRAM_2"/>
    <property type="match status" value="1"/>
</dbReference>
<dbReference type="PROSITE" id="PS51449">
    <property type="entry name" value="MTTASE_N"/>
    <property type="match status" value="1"/>
</dbReference>
<keyword evidence="8 9" id="KW-0411">Iron-sulfur</keyword>
<keyword evidence="13" id="KW-0687">Ribonucleoprotein</keyword>
<dbReference type="EMBL" id="DRIH01000071">
    <property type="protein sequence ID" value="HEC67622.1"/>
    <property type="molecule type" value="Genomic_DNA"/>
</dbReference>
<comment type="caution">
    <text evidence="13">The sequence shown here is derived from an EMBL/GenBank/DDBJ whole genome shotgun (WGS) entry which is preliminary data.</text>
</comment>
<dbReference type="PROSITE" id="PS51918">
    <property type="entry name" value="RADICAL_SAM"/>
    <property type="match status" value="1"/>
</dbReference>
<keyword evidence="4 9" id="KW-0808">Transferase</keyword>
<dbReference type="InterPro" id="IPR006638">
    <property type="entry name" value="Elp3/MiaA/NifB-like_rSAM"/>
</dbReference>